<dbReference type="WBParaSite" id="Csp11.Scaffold629.g15026.t1">
    <property type="protein sequence ID" value="Csp11.Scaffold629.g15026.t1"/>
    <property type="gene ID" value="Csp11.Scaffold629.g15026"/>
</dbReference>
<accession>A0A1I7U5D9</accession>
<proteinExistence type="predicted"/>
<name>A0A1I7U5D9_9PELO</name>
<dbReference type="AlphaFoldDB" id="A0A1I7U5D9"/>
<organism evidence="1 2">
    <name type="scientific">Caenorhabditis tropicalis</name>
    <dbReference type="NCBI Taxonomy" id="1561998"/>
    <lineage>
        <taxon>Eukaryota</taxon>
        <taxon>Metazoa</taxon>
        <taxon>Ecdysozoa</taxon>
        <taxon>Nematoda</taxon>
        <taxon>Chromadorea</taxon>
        <taxon>Rhabditida</taxon>
        <taxon>Rhabditina</taxon>
        <taxon>Rhabditomorpha</taxon>
        <taxon>Rhabditoidea</taxon>
        <taxon>Rhabditidae</taxon>
        <taxon>Peloderinae</taxon>
        <taxon>Caenorhabditis</taxon>
    </lineage>
</organism>
<keyword evidence="1" id="KW-1185">Reference proteome</keyword>
<protein>
    <submittedName>
        <fullName evidence="2">Ovule protein</fullName>
    </submittedName>
</protein>
<evidence type="ECO:0000313" key="1">
    <source>
        <dbReference type="Proteomes" id="UP000095282"/>
    </source>
</evidence>
<dbReference type="Proteomes" id="UP000095282">
    <property type="component" value="Unplaced"/>
</dbReference>
<sequence length="98" mass="11245">MSSYLNGIQSNRIPFHYPYNGIQSSRIPIHYLNYGIPFCSNQYTLTIFPYTLQPLSLLYTITLSSTNPVPWLRPTLSVTTPHSTYSSLPCHQQFPALY</sequence>
<evidence type="ECO:0000313" key="2">
    <source>
        <dbReference type="WBParaSite" id="Csp11.Scaffold629.g15026.t1"/>
    </source>
</evidence>
<reference evidence="2" key="1">
    <citation type="submission" date="2016-11" db="UniProtKB">
        <authorList>
            <consortium name="WormBaseParasite"/>
        </authorList>
    </citation>
    <scope>IDENTIFICATION</scope>
</reference>